<dbReference type="AlphaFoldDB" id="A0A6G3SVK8"/>
<protein>
    <submittedName>
        <fullName evidence="6">LysR family transcriptional regulator</fullName>
    </submittedName>
</protein>
<feature type="domain" description="HTH lysR-type" evidence="5">
    <location>
        <begin position="2"/>
        <end position="59"/>
    </location>
</feature>
<evidence type="ECO:0000259" key="5">
    <source>
        <dbReference type="PROSITE" id="PS50931"/>
    </source>
</evidence>
<dbReference type="RefSeq" id="WP_164258423.1">
    <property type="nucleotide sequence ID" value="NZ_JAAGMK010000625.1"/>
</dbReference>
<proteinExistence type="inferred from homology"/>
<dbReference type="Gene3D" id="3.40.190.10">
    <property type="entry name" value="Periplasmic binding protein-like II"/>
    <property type="match status" value="2"/>
</dbReference>
<gene>
    <name evidence="6" type="ORF">G3I43_21710</name>
</gene>
<dbReference type="InterPro" id="IPR036390">
    <property type="entry name" value="WH_DNA-bd_sf"/>
</dbReference>
<dbReference type="SUPFAM" id="SSF46785">
    <property type="entry name" value="Winged helix' DNA-binding domain"/>
    <property type="match status" value="1"/>
</dbReference>
<comment type="caution">
    <text evidence="6">The sequence shown here is derived from an EMBL/GenBank/DDBJ whole genome shotgun (WGS) entry which is preliminary data.</text>
</comment>
<dbReference type="EMBL" id="JAAGMK010000625">
    <property type="protein sequence ID" value="NEB86772.1"/>
    <property type="molecule type" value="Genomic_DNA"/>
</dbReference>
<comment type="similarity">
    <text evidence="1">Belongs to the LysR transcriptional regulatory family.</text>
</comment>
<dbReference type="PANTHER" id="PTHR30346">
    <property type="entry name" value="TRANSCRIPTIONAL DUAL REGULATOR HCAR-RELATED"/>
    <property type="match status" value="1"/>
</dbReference>
<dbReference type="GO" id="GO:0032993">
    <property type="term" value="C:protein-DNA complex"/>
    <property type="evidence" value="ECO:0007669"/>
    <property type="project" value="TreeGrafter"/>
</dbReference>
<reference evidence="6" key="1">
    <citation type="submission" date="2020-01" db="EMBL/GenBank/DDBJ databases">
        <title>Insect and environment-associated Actinomycetes.</title>
        <authorList>
            <person name="Currrie C."/>
            <person name="Chevrette M."/>
            <person name="Carlson C."/>
            <person name="Stubbendieck R."/>
            <person name="Wendt-Pienkowski E."/>
        </authorList>
    </citation>
    <scope>NUCLEOTIDE SEQUENCE</scope>
    <source>
        <strain evidence="6">SID505</strain>
    </source>
</reference>
<dbReference type="PRINTS" id="PR00039">
    <property type="entry name" value="HTHLYSR"/>
</dbReference>
<accession>A0A6G3SVK8</accession>
<dbReference type="FunFam" id="1.10.10.10:FF:000001">
    <property type="entry name" value="LysR family transcriptional regulator"/>
    <property type="match status" value="1"/>
</dbReference>
<dbReference type="GO" id="GO:0003700">
    <property type="term" value="F:DNA-binding transcription factor activity"/>
    <property type="evidence" value="ECO:0007669"/>
    <property type="project" value="InterPro"/>
</dbReference>
<evidence type="ECO:0000313" key="6">
    <source>
        <dbReference type="EMBL" id="NEB86772.1"/>
    </source>
</evidence>
<dbReference type="InterPro" id="IPR005119">
    <property type="entry name" value="LysR_subst-bd"/>
</dbReference>
<dbReference type="SUPFAM" id="SSF53850">
    <property type="entry name" value="Periplasmic binding protein-like II"/>
    <property type="match status" value="1"/>
</dbReference>
<keyword evidence="3" id="KW-0238">DNA-binding</keyword>
<evidence type="ECO:0000256" key="1">
    <source>
        <dbReference type="ARBA" id="ARBA00009437"/>
    </source>
</evidence>
<name>A0A6G3SVK8_STRAQ</name>
<keyword evidence="4" id="KW-0804">Transcription</keyword>
<evidence type="ECO:0000256" key="2">
    <source>
        <dbReference type="ARBA" id="ARBA00023015"/>
    </source>
</evidence>
<sequence>MWETESLRLLVTVAETGSFTRAAARLNYTQSAVSRRIAALELRAGGPLLVRLPRGVRLTPAGRVLHRHAVDVLDRLARAERDLTVLHAGDGGALHTGAFATANIALLPAALRALKDARPEIDVVAAENPTGTLMRQLADGTLDLAVVSDYPYGLPSADGITATVLCEDDLLVALPRRHPLAGSQAVDLYELRDETWIQSAYGDRPTMLADACARAGFTPGKVMRIAGWAGKFGYAVAGLGVALVPSLAAPAVPVELVLRPLTDTALRRTVHVALPETPLPAALALKEFLIEAIVERERPRSPG</sequence>
<dbReference type="InterPro" id="IPR000847">
    <property type="entry name" value="LysR_HTH_N"/>
</dbReference>
<evidence type="ECO:0000256" key="3">
    <source>
        <dbReference type="ARBA" id="ARBA00023125"/>
    </source>
</evidence>
<dbReference type="Gene3D" id="1.10.10.10">
    <property type="entry name" value="Winged helix-like DNA-binding domain superfamily/Winged helix DNA-binding domain"/>
    <property type="match status" value="1"/>
</dbReference>
<dbReference type="PANTHER" id="PTHR30346:SF29">
    <property type="entry name" value="LYSR SUBSTRATE-BINDING"/>
    <property type="match status" value="1"/>
</dbReference>
<organism evidence="6">
    <name type="scientific">Streptomyces anulatus</name>
    <name type="common">Streptomyces chrysomallus</name>
    <dbReference type="NCBI Taxonomy" id="1892"/>
    <lineage>
        <taxon>Bacteria</taxon>
        <taxon>Bacillati</taxon>
        <taxon>Actinomycetota</taxon>
        <taxon>Actinomycetes</taxon>
        <taxon>Kitasatosporales</taxon>
        <taxon>Streptomycetaceae</taxon>
        <taxon>Streptomyces</taxon>
    </lineage>
</organism>
<dbReference type="Pfam" id="PF03466">
    <property type="entry name" value="LysR_substrate"/>
    <property type="match status" value="1"/>
</dbReference>
<keyword evidence="2" id="KW-0805">Transcription regulation</keyword>
<dbReference type="PROSITE" id="PS50931">
    <property type="entry name" value="HTH_LYSR"/>
    <property type="match status" value="1"/>
</dbReference>
<evidence type="ECO:0000256" key="4">
    <source>
        <dbReference type="ARBA" id="ARBA00023163"/>
    </source>
</evidence>
<dbReference type="GO" id="GO:0003677">
    <property type="term" value="F:DNA binding"/>
    <property type="evidence" value="ECO:0007669"/>
    <property type="project" value="UniProtKB-KW"/>
</dbReference>
<dbReference type="Pfam" id="PF00126">
    <property type="entry name" value="HTH_1"/>
    <property type="match status" value="1"/>
</dbReference>
<dbReference type="InterPro" id="IPR036388">
    <property type="entry name" value="WH-like_DNA-bd_sf"/>
</dbReference>